<evidence type="ECO:0000256" key="1">
    <source>
        <dbReference type="ARBA" id="ARBA00010718"/>
    </source>
</evidence>
<dbReference type="SUPFAM" id="SSF51069">
    <property type="entry name" value="Carbonic anhydrase"/>
    <property type="match status" value="1"/>
</dbReference>
<dbReference type="OrthoDB" id="429145at2759"/>
<dbReference type="PROSITE" id="PS51144">
    <property type="entry name" value="ALPHA_CA_2"/>
    <property type="match status" value="1"/>
</dbReference>
<evidence type="ECO:0000313" key="10">
    <source>
        <dbReference type="Proteomes" id="UP000678393"/>
    </source>
</evidence>
<dbReference type="Pfam" id="PF00194">
    <property type="entry name" value="Carb_anhydrase"/>
    <property type="match status" value="1"/>
</dbReference>
<dbReference type="PANTHER" id="PTHR18952">
    <property type="entry name" value="CARBONIC ANHYDRASE"/>
    <property type="match status" value="1"/>
</dbReference>
<dbReference type="PANTHER" id="PTHR18952:SF265">
    <property type="entry name" value="CARBONIC ANHYDRASE"/>
    <property type="match status" value="1"/>
</dbReference>
<gene>
    <name evidence="9" type="ORF">CUNI_LOCUS3265</name>
</gene>
<dbReference type="InterPro" id="IPR023561">
    <property type="entry name" value="Carbonic_anhydrase_a-class"/>
</dbReference>
<dbReference type="Proteomes" id="UP000678393">
    <property type="component" value="Unassembled WGS sequence"/>
</dbReference>
<evidence type="ECO:0000256" key="2">
    <source>
        <dbReference type="ARBA" id="ARBA00012925"/>
    </source>
</evidence>
<dbReference type="InterPro" id="IPR001148">
    <property type="entry name" value="CA_dom"/>
</dbReference>
<evidence type="ECO:0000256" key="4">
    <source>
        <dbReference type="ARBA" id="ARBA00022833"/>
    </source>
</evidence>
<comment type="catalytic activity">
    <reaction evidence="6">
        <text>hydrogencarbonate + H(+) = CO2 + H2O</text>
        <dbReference type="Rhea" id="RHEA:10748"/>
        <dbReference type="ChEBI" id="CHEBI:15377"/>
        <dbReference type="ChEBI" id="CHEBI:15378"/>
        <dbReference type="ChEBI" id="CHEBI:16526"/>
        <dbReference type="ChEBI" id="CHEBI:17544"/>
        <dbReference type="EC" id="4.2.1.1"/>
    </reaction>
</comment>
<dbReference type="EMBL" id="CAJHNH020000442">
    <property type="protein sequence ID" value="CAG5117707.1"/>
    <property type="molecule type" value="Genomic_DNA"/>
</dbReference>
<evidence type="ECO:0000313" key="9">
    <source>
        <dbReference type="EMBL" id="CAG5117707.1"/>
    </source>
</evidence>
<feature type="region of interest" description="Disordered" evidence="7">
    <location>
        <begin position="148"/>
        <end position="169"/>
    </location>
</feature>
<keyword evidence="4" id="KW-0862">Zinc</keyword>
<evidence type="ECO:0000256" key="7">
    <source>
        <dbReference type="SAM" id="MobiDB-lite"/>
    </source>
</evidence>
<dbReference type="InterPro" id="IPR036398">
    <property type="entry name" value="CA_dom_sf"/>
</dbReference>
<evidence type="ECO:0000259" key="8">
    <source>
        <dbReference type="PROSITE" id="PS51144"/>
    </source>
</evidence>
<name>A0A8S3YKV4_9EUPU</name>
<dbReference type="Gene3D" id="3.10.200.10">
    <property type="entry name" value="Alpha carbonic anhydrase"/>
    <property type="match status" value="1"/>
</dbReference>
<organism evidence="9 10">
    <name type="scientific">Candidula unifasciata</name>
    <dbReference type="NCBI Taxonomy" id="100452"/>
    <lineage>
        <taxon>Eukaryota</taxon>
        <taxon>Metazoa</taxon>
        <taxon>Spiralia</taxon>
        <taxon>Lophotrochozoa</taxon>
        <taxon>Mollusca</taxon>
        <taxon>Gastropoda</taxon>
        <taxon>Heterobranchia</taxon>
        <taxon>Euthyneura</taxon>
        <taxon>Panpulmonata</taxon>
        <taxon>Eupulmonata</taxon>
        <taxon>Stylommatophora</taxon>
        <taxon>Helicina</taxon>
        <taxon>Helicoidea</taxon>
        <taxon>Geomitridae</taxon>
        <taxon>Candidula</taxon>
    </lineage>
</organism>
<sequence>MHIVHYNMKFPDITTAKDRPTGLSVLAFMFKNSIQKNEALTPIVDMLREIKRPYTSVPLDLPSLDSIFPPTYDSYFQYAEFAPSGHPSITWTIFKEPIKIEETQLAEFRKLYSTEIDMNTGKAKLLGNNNRMIAKIPKLRVFVHVPRDGETSTEDEGPPASASPKKKKRGFFSFLFRRKHK</sequence>
<dbReference type="EC" id="4.2.1.1" evidence="2"/>
<proteinExistence type="inferred from homology"/>
<protein>
    <recommendedName>
        <fullName evidence="2">carbonic anhydrase</fullName>
        <ecNumber evidence="2">4.2.1.1</ecNumber>
    </recommendedName>
</protein>
<evidence type="ECO:0000256" key="3">
    <source>
        <dbReference type="ARBA" id="ARBA00022723"/>
    </source>
</evidence>
<comment type="caution">
    <text evidence="9">The sequence shown here is derived from an EMBL/GenBank/DDBJ whole genome shotgun (WGS) entry which is preliminary data.</text>
</comment>
<keyword evidence="10" id="KW-1185">Reference proteome</keyword>
<evidence type="ECO:0000256" key="5">
    <source>
        <dbReference type="ARBA" id="ARBA00023239"/>
    </source>
</evidence>
<evidence type="ECO:0000256" key="6">
    <source>
        <dbReference type="ARBA" id="ARBA00048348"/>
    </source>
</evidence>
<keyword evidence="3" id="KW-0479">Metal-binding</keyword>
<feature type="domain" description="Alpha-carbonic anhydrase" evidence="8">
    <location>
        <begin position="1"/>
        <end position="145"/>
    </location>
</feature>
<dbReference type="GO" id="GO:0008270">
    <property type="term" value="F:zinc ion binding"/>
    <property type="evidence" value="ECO:0007669"/>
    <property type="project" value="InterPro"/>
</dbReference>
<dbReference type="AlphaFoldDB" id="A0A8S3YKV4"/>
<accession>A0A8S3YKV4</accession>
<reference evidence="9" key="1">
    <citation type="submission" date="2021-04" db="EMBL/GenBank/DDBJ databases">
        <authorList>
            <consortium name="Molecular Ecology Group"/>
        </authorList>
    </citation>
    <scope>NUCLEOTIDE SEQUENCE</scope>
</reference>
<comment type="similarity">
    <text evidence="1">Belongs to the alpha-carbonic anhydrase family.</text>
</comment>
<keyword evidence="5" id="KW-0456">Lyase</keyword>
<dbReference type="GO" id="GO:0004089">
    <property type="term" value="F:carbonate dehydratase activity"/>
    <property type="evidence" value="ECO:0007669"/>
    <property type="project" value="UniProtKB-EC"/>
</dbReference>